<dbReference type="PANTHER" id="PTHR18945">
    <property type="entry name" value="NEUROTRANSMITTER GATED ION CHANNEL"/>
    <property type="match status" value="1"/>
</dbReference>
<dbReference type="Proteomes" id="UP000887575">
    <property type="component" value="Unassembled WGS sequence"/>
</dbReference>
<dbReference type="InterPro" id="IPR036719">
    <property type="entry name" value="Neuro-gated_channel_TM_sf"/>
</dbReference>
<reference evidence="5" key="1">
    <citation type="submission" date="2024-02" db="UniProtKB">
        <authorList>
            <consortium name="WormBaseParasite"/>
        </authorList>
    </citation>
    <scope>IDENTIFICATION</scope>
</reference>
<dbReference type="AlphaFoldDB" id="A0AAF3F8Q2"/>
<accession>A0AAF3F8Q2</accession>
<organism evidence="4 5">
    <name type="scientific">Mesorhabditis belari</name>
    <dbReference type="NCBI Taxonomy" id="2138241"/>
    <lineage>
        <taxon>Eukaryota</taxon>
        <taxon>Metazoa</taxon>
        <taxon>Ecdysozoa</taxon>
        <taxon>Nematoda</taxon>
        <taxon>Chromadorea</taxon>
        <taxon>Rhabditida</taxon>
        <taxon>Rhabditina</taxon>
        <taxon>Rhabditomorpha</taxon>
        <taxon>Rhabditoidea</taxon>
        <taxon>Rhabditidae</taxon>
        <taxon>Mesorhabditinae</taxon>
        <taxon>Mesorhabditis</taxon>
    </lineage>
</organism>
<protein>
    <recommendedName>
        <fullName evidence="3">Neurotransmitter-gated ion-channel transmembrane domain-containing protein</fullName>
    </recommendedName>
</protein>
<evidence type="ECO:0000256" key="2">
    <source>
        <dbReference type="SAM" id="Phobius"/>
    </source>
</evidence>
<dbReference type="InterPro" id="IPR006201">
    <property type="entry name" value="Neur_channel"/>
</dbReference>
<dbReference type="CDD" id="cd19051">
    <property type="entry name" value="LGIC_TM_cation"/>
    <property type="match status" value="1"/>
</dbReference>
<dbReference type="WBParaSite" id="MBELARI_LOCUS3289">
    <property type="protein sequence ID" value="MBELARI_LOCUS3289"/>
    <property type="gene ID" value="MBELARI_LOCUS3289"/>
</dbReference>
<dbReference type="GO" id="GO:0005216">
    <property type="term" value="F:monoatomic ion channel activity"/>
    <property type="evidence" value="ECO:0007669"/>
    <property type="project" value="InterPro"/>
</dbReference>
<evidence type="ECO:0000256" key="1">
    <source>
        <dbReference type="SAM" id="MobiDB-lite"/>
    </source>
</evidence>
<feature type="transmembrane region" description="Helical" evidence="2">
    <location>
        <begin position="167"/>
        <end position="187"/>
    </location>
</feature>
<feature type="transmembrane region" description="Helical" evidence="2">
    <location>
        <begin position="104"/>
        <end position="126"/>
    </location>
</feature>
<feature type="compositionally biased region" description="Basic and acidic residues" evidence="1">
    <location>
        <begin position="7"/>
        <end position="20"/>
    </location>
</feature>
<dbReference type="InterPro" id="IPR006029">
    <property type="entry name" value="Neurotrans-gated_channel_TM"/>
</dbReference>
<sequence>MRIQQTRQRESDSENDDRGQEIVNDDAVDRCDLAVGWNDSHVCMIASMTYEWFKVDQRAGLFTSESDSGAYGNGEFVVKNVTMFHVPVQGSNLDQGSAGREPSFYIYVITIPCFLLTFLSIVGCFWTTNVKERQLEKLAIALTSMMSMTTFVDMVSQQMPKTNDFPLLGTFVLICVFITSAACVFVGQQRTFNLSTHTSYALASAFRFVFDRRYISCLMHRLYLST</sequence>
<keyword evidence="4" id="KW-1185">Reference proteome</keyword>
<evidence type="ECO:0000313" key="5">
    <source>
        <dbReference type="WBParaSite" id="MBELARI_LOCUS3289"/>
    </source>
</evidence>
<dbReference type="SUPFAM" id="SSF90112">
    <property type="entry name" value="Neurotransmitter-gated ion-channel transmembrane pore"/>
    <property type="match status" value="1"/>
</dbReference>
<keyword evidence="2" id="KW-1133">Transmembrane helix</keyword>
<keyword evidence="2" id="KW-0812">Transmembrane</keyword>
<keyword evidence="2" id="KW-0472">Membrane</keyword>
<name>A0AAF3F8Q2_9BILA</name>
<proteinExistence type="predicted"/>
<dbReference type="Gene3D" id="1.20.58.390">
    <property type="entry name" value="Neurotransmitter-gated ion-channel transmembrane domain"/>
    <property type="match status" value="1"/>
</dbReference>
<dbReference type="GO" id="GO:0004888">
    <property type="term" value="F:transmembrane signaling receptor activity"/>
    <property type="evidence" value="ECO:0007669"/>
    <property type="project" value="InterPro"/>
</dbReference>
<feature type="domain" description="Neurotransmitter-gated ion-channel transmembrane" evidence="3">
    <location>
        <begin position="110"/>
        <end position="186"/>
    </location>
</feature>
<dbReference type="Pfam" id="PF02932">
    <property type="entry name" value="Neur_chan_memb"/>
    <property type="match status" value="1"/>
</dbReference>
<evidence type="ECO:0000259" key="3">
    <source>
        <dbReference type="Pfam" id="PF02932"/>
    </source>
</evidence>
<feature type="region of interest" description="Disordered" evidence="1">
    <location>
        <begin position="1"/>
        <end position="22"/>
    </location>
</feature>
<dbReference type="GO" id="GO:0016020">
    <property type="term" value="C:membrane"/>
    <property type="evidence" value="ECO:0007669"/>
    <property type="project" value="InterPro"/>
</dbReference>
<feature type="transmembrane region" description="Helical" evidence="2">
    <location>
        <begin position="138"/>
        <end position="155"/>
    </location>
</feature>
<dbReference type="InterPro" id="IPR038050">
    <property type="entry name" value="Neuro_actylchol_rec"/>
</dbReference>
<evidence type="ECO:0000313" key="4">
    <source>
        <dbReference type="Proteomes" id="UP000887575"/>
    </source>
</evidence>